<dbReference type="Proteomes" id="UP000311382">
    <property type="component" value="Unassembled WGS sequence"/>
</dbReference>
<accession>A0A5C5G2F1</accession>
<proteinExistence type="predicted"/>
<name>A0A5C5G2F1_9BASI</name>
<reference evidence="2 3" key="1">
    <citation type="submission" date="2019-03" db="EMBL/GenBank/DDBJ databases">
        <title>Rhodosporidium diobovatum UCD-FST 08-225 genome sequencing, assembly, and annotation.</title>
        <authorList>
            <person name="Fakankun I.U."/>
            <person name="Fristensky B."/>
            <person name="Levin D.B."/>
        </authorList>
    </citation>
    <scope>NUCLEOTIDE SEQUENCE [LARGE SCALE GENOMIC DNA]</scope>
    <source>
        <strain evidence="2 3">UCD-FST 08-225</strain>
    </source>
</reference>
<comment type="caution">
    <text evidence="2">The sequence shown here is derived from an EMBL/GenBank/DDBJ whole genome shotgun (WGS) entry which is preliminary data.</text>
</comment>
<dbReference type="EMBL" id="SOZI01000013">
    <property type="protein sequence ID" value="TNY23308.1"/>
    <property type="molecule type" value="Genomic_DNA"/>
</dbReference>
<organism evidence="2 3">
    <name type="scientific">Rhodotorula diobovata</name>
    <dbReference type="NCBI Taxonomy" id="5288"/>
    <lineage>
        <taxon>Eukaryota</taxon>
        <taxon>Fungi</taxon>
        <taxon>Dikarya</taxon>
        <taxon>Basidiomycota</taxon>
        <taxon>Pucciniomycotina</taxon>
        <taxon>Microbotryomycetes</taxon>
        <taxon>Sporidiobolales</taxon>
        <taxon>Sporidiobolaceae</taxon>
        <taxon>Rhodotorula</taxon>
    </lineage>
</organism>
<gene>
    <name evidence="2" type="ORF">DMC30DRAFT_46179</name>
</gene>
<feature type="region of interest" description="Disordered" evidence="1">
    <location>
        <begin position="182"/>
        <end position="297"/>
    </location>
</feature>
<keyword evidence="3" id="KW-1185">Reference proteome</keyword>
<dbReference type="AlphaFoldDB" id="A0A5C5G2F1"/>
<evidence type="ECO:0000313" key="3">
    <source>
        <dbReference type="Proteomes" id="UP000311382"/>
    </source>
</evidence>
<sequence>MSHAHHGAHHAQDQGHQTALSLLQQWAHVVANLKLARADTEQNEQHRRQELFHACKQVAKFALQADEDWMLAQNLLEEDAFKAHRAAVNRRKEVEGHLAADEVRLRDLGRERDRLKRAWKRVKEGTSTAERQKERHELEGRLLVVRQELGNVMADVQLASDRWHGYRALAGVIRQAERGEVVYPPPPLYTAPRSPARQPGGRGRRPPSTIYMEPLVFEDGRPPSSHSHSNEHRRGSVSPLGAPSADWDAPPSGVGHSGRRASHHSTVYTPGAQRTPSDSGRPGRVSFVPSEISSVRSSLCLPTRSARRADDAPCLS</sequence>
<protein>
    <submittedName>
        <fullName evidence="2">Uncharacterized protein</fullName>
    </submittedName>
</protein>
<feature type="compositionally biased region" description="Polar residues" evidence="1">
    <location>
        <begin position="264"/>
        <end position="278"/>
    </location>
</feature>
<evidence type="ECO:0000313" key="2">
    <source>
        <dbReference type="EMBL" id="TNY23308.1"/>
    </source>
</evidence>
<evidence type="ECO:0000256" key="1">
    <source>
        <dbReference type="SAM" id="MobiDB-lite"/>
    </source>
</evidence>